<dbReference type="KEGG" id="vg:5076378"/>
<evidence type="ECO:0000256" key="1">
    <source>
        <dbReference type="ARBA" id="ARBA00022581"/>
    </source>
</evidence>
<dbReference type="SMART" id="SM00248">
    <property type="entry name" value="ANK"/>
    <property type="match status" value="4"/>
</dbReference>
<dbReference type="Gene3D" id="1.25.40.20">
    <property type="entry name" value="Ankyrin repeat-containing domain"/>
    <property type="match status" value="1"/>
</dbReference>
<dbReference type="Proteomes" id="UP000204242">
    <property type="component" value="Genome"/>
</dbReference>
<evidence type="ECO:0000256" key="4">
    <source>
        <dbReference type="ARBA" id="ARBA00023043"/>
    </source>
</evidence>
<organism evidence="6 7">
    <name type="scientific">Ichnoviriform fugitivi</name>
    <dbReference type="NCBI Taxonomy" id="265522"/>
    <lineage>
        <taxon>Viruses</taxon>
        <taxon>Viruses incertae sedis</taxon>
        <taxon>Polydnaviriformidae</taxon>
        <taxon>Ichnoviriform</taxon>
    </lineage>
</organism>
<dbReference type="GO" id="GO:0051059">
    <property type="term" value="F:NF-kappaB binding"/>
    <property type="evidence" value="ECO:0007669"/>
    <property type="project" value="TreeGrafter"/>
</dbReference>
<evidence type="ECO:0000313" key="7">
    <source>
        <dbReference type="Proteomes" id="UP000204242"/>
    </source>
</evidence>
<dbReference type="PANTHER" id="PTHR46680">
    <property type="entry name" value="NF-KAPPA-B INHIBITOR ALPHA"/>
    <property type="match status" value="1"/>
</dbReference>
<name>A2Q0L9_9VIRU</name>
<evidence type="ECO:0000256" key="2">
    <source>
        <dbReference type="ARBA" id="ARBA00022737"/>
    </source>
</evidence>
<keyword evidence="1" id="KW-0945">Host-virus interaction</keyword>
<keyword evidence="4" id="KW-0040">ANK repeat</keyword>
<evidence type="ECO:0000256" key="5">
    <source>
        <dbReference type="ARBA" id="ARBA00037244"/>
    </source>
</evidence>
<comment type="function">
    <text evidence="5">Suppresses the host immune response through NF-kappa-B inactivation. Possesses ankyrin repeat domains required for NF-kappa-B binding but lacks the regulatory regions required for dissociation from NF-kappa-B and degradation. Therefore, prevents host NF-kappa-B release and subsequent activation.</text>
</comment>
<dbReference type="GO" id="GO:0071356">
    <property type="term" value="P:cellular response to tumor necrosis factor"/>
    <property type="evidence" value="ECO:0007669"/>
    <property type="project" value="TreeGrafter"/>
</dbReference>
<dbReference type="InterPro" id="IPR002110">
    <property type="entry name" value="Ankyrin_rpt"/>
</dbReference>
<dbReference type="InterPro" id="IPR051070">
    <property type="entry name" value="NF-kappa-B_inhibitor"/>
</dbReference>
<keyword evidence="2" id="KW-0677">Repeat</keyword>
<dbReference type="EMBL" id="AB291202">
    <property type="protein sequence ID" value="BAF45734.1"/>
    <property type="molecule type" value="Genomic_DNA"/>
</dbReference>
<evidence type="ECO:0000256" key="3">
    <source>
        <dbReference type="ARBA" id="ARBA00022863"/>
    </source>
</evidence>
<dbReference type="SUPFAM" id="SSF48403">
    <property type="entry name" value="Ankyrin repeat"/>
    <property type="match status" value="1"/>
</dbReference>
<proteinExistence type="predicted"/>
<sequence length="159" mass="18281">MEMFQIDKLFGKDPLTGNTIFHELAYVGSLTLLKRFRDNLDKPCTFILQQFNSDGEFSIHVAANIHRGKHAIRVIKLLRELGADLDARDDQLAITVLHIAVEHRDYTLAKWLCEQSQIDINAEDVDGHTAYQLAQMDHDQYMMDILRIHGAQCNCDQQK</sequence>
<evidence type="ECO:0000313" key="6">
    <source>
        <dbReference type="EMBL" id="BAF45734.1"/>
    </source>
</evidence>
<accession>A2Q0L9</accession>
<dbReference type="Pfam" id="PF12796">
    <property type="entry name" value="Ank_2"/>
    <property type="match status" value="1"/>
</dbReference>
<dbReference type="GO" id="GO:0085034">
    <property type="term" value="P:symbiont-mediated suppression of host NF-kappaB cascade"/>
    <property type="evidence" value="ECO:0007669"/>
    <property type="project" value="UniProtKB-KW"/>
</dbReference>
<dbReference type="PROSITE" id="PS50297">
    <property type="entry name" value="ANK_REP_REGION"/>
    <property type="match status" value="1"/>
</dbReference>
<dbReference type="GeneID" id="5076378"/>
<dbReference type="PANTHER" id="PTHR46680:SF3">
    <property type="entry name" value="NF-KAPPA-B INHIBITOR CACTUS"/>
    <property type="match status" value="1"/>
</dbReference>
<dbReference type="PROSITE" id="PS50088">
    <property type="entry name" value="ANK_REPEAT"/>
    <property type="match status" value="1"/>
</dbReference>
<dbReference type="RefSeq" id="YP_001031329.1">
    <property type="nucleotide sequence ID" value="NC_008992.1"/>
</dbReference>
<keyword evidence="3" id="KW-1100">Inhibition of host NF-kappa-B by virus</keyword>
<protein>
    <submittedName>
        <fullName evidence="6">Vankyrin-d8.3</fullName>
    </submittedName>
</protein>
<dbReference type="InterPro" id="IPR036770">
    <property type="entry name" value="Ankyrin_rpt-contain_sf"/>
</dbReference>
<reference evidence="6 7" key="1">
    <citation type="journal article" date="2007" name="Virology">
        <title>Shared and species-specific features among ichnovirus genomes.</title>
        <authorList>
            <person name="Tanaka K."/>
            <person name="Lapointe R."/>
            <person name="Barney W.E."/>
            <person name="Makkay A.M."/>
            <person name="Stoltz D."/>
            <person name="Cusson M."/>
            <person name="Webb B.A."/>
        </authorList>
    </citation>
    <scope>NUCLEOTIDE SEQUENCE [LARGE SCALE GENOMIC DNA]</scope>
</reference>
<dbReference type="OrthoDB" id="27367at10239"/>